<feature type="transmembrane region" description="Helical" evidence="6">
    <location>
        <begin position="9"/>
        <end position="31"/>
    </location>
</feature>
<dbReference type="Proteomes" id="UP001219630">
    <property type="component" value="Chromosome"/>
</dbReference>
<dbReference type="InterPro" id="IPR020846">
    <property type="entry name" value="MFS_dom"/>
</dbReference>
<feature type="transmembrane region" description="Helical" evidence="6">
    <location>
        <begin position="98"/>
        <end position="122"/>
    </location>
</feature>
<dbReference type="PANTHER" id="PTHR43702:SF3">
    <property type="entry name" value="PROTEIN TSGA"/>
    <property type="match status" value="1"/>
</dbReference>
<feature type="transmembrane region" description="Helical" evidence="6">
    <location>
        <begin position="204"/>
        <end position="229"/>
    </location>
</feature>
<evidence type="ECO:0000256" key="1">
    <source>
        <dbReference type="ARBA" id="ARBA00004429"/>
    </source>
</evidence>
<feature type="transmembrane region" description="Helical" evidence="6">
    <location>
        <begin position="300"/>
        <end position="319"/>
    </location>
</feature>
<keyword evidence="5 6" id="KW-0472">Membrane</keyword>
<dbReference type="PANTHER" id="PTHR43702">
    <property type="entry name" value="L-FUCOSE-PROTON SYMPORTER"/>
    <property type="match status" value="1"/>
</dbReference>
<evidence type="ECO:0000256" key="3">
    <source>
        <dbReference type="ARBA" id="ARBA00022692"/>
    </source>
</evidence>
<dbReference type="SUPFAM" id="SSF103473">
    <property type="entry name" value="MFS general substrate transporter"/>
    <property type="match status" value="1"/>
</dbReference>
<feature type="domain" description="Major facilitator superfamily (MFS) profile" evidence="7">
    <location>
        <begin position="9"/>
        <end position="385"/>
    </location>
</feature>
<organism evidence="8 9">
    <name type="scientific">Dickeya lacustris</name>
    <dbReference type="NCBI Taxonomy" id="2259638"/>
    <lineage>
        <taxon>Bacteria</taxon>
        <taxon>Pseudomonadati</taxon>
        <taxon>Pseudomonadota</taxon>
        <taxon>Gammaproteobacteria</taxon>
        <taxon>Enterobacterales</taxon>
        <taxon>Pectobacteriaceae</taxon>
        <taxon>Dickeya</taxon>
    </lineage>
</organism>
<evidence type="ECO:0000256" key="2">
    <source>
        <dbReference type="ARBA" id="ARBA00022475"/>
    </source>
</evidence>
<dbReference type="NCBIfam" id="NF002982">
    <property type="entry name" value="PRK03699.1"/>
    <property type="match status" value="1"/>
</dbReference>
<name>A0ABY8G4C6_9GAMM</name>
<keyword evidence="9" id="KW-1185">Reference proteome</keyword>
<feature type="transmembrane region" description="Helical" evidence="6">
    <location>
        <begin position="134"/>
        <end position="156"/>
    </location>
</feature>
<feature type="transmembrane region" description="Helical" evidence="6">
    <location>
        <begin position="76"/>
        <end position="92"/>
    </location>
</feature>
<sequence length="396" mass="43597">MSDLNRQRLFFTSCFSYALTGALVIVTGMVMGDIAQYFNVPIADMSNTFTFLNTGILLSIFLNVWLMDVFALKKQLIFGFILIVLSVIGLFVGKSLAVFSACMFVLGVVSGITMSIGTFLITQLYVGRQRGARLLFTDSFFSMAGTIFPIVAAALLSRHFGWYWIYACIGLLYVVILVLTLWSDFPEIGAKKADVQQNVVQEKWGTGVLFLSVAALCYILGQLAFIQWVPEYVTKTFNMNIGDAGALVSSFWTSYMIGMWVFSVVLKFFDLQRVVTVLALLATGAMYLFVSAGQPDLLKYFIFGLGFISSAIYTTLITLGSQQTKVPSPKLVNFILTCGTVGTMLTFIVTGPIVQHLGVHAALVTANGLYFVVFVMCLLLGLVTRHRLHGHESATH</sequence>
<feature type="transmembrane region" description="Helical" evidence="6">
    <location>
        <begin position="274"/>
        <end position="294"/>
    </location>
</feature>
<dbReference type="InterPro" id="IPR050375">
    <property type="entry name" value="MFS_TsgA-like"/>
</dbReference>
<evidence type="ECO:0000259" key="7">
    <source>
        <dbReference type="PROSITE" id="PS50850"/>
    </source>
</evidence>
<keyword evidence="4 6" id="KW-1133">Transmembrane helix</keyword>
<accession>A0ABY8G4C6</accession>
<proteinExistence type="predicted"/>
<feature type="transmembrane region" description="Helical" evidence="6">
    <location>
        <begin position="162"/>
        <end position="183"/>
    </location>
</feature>
<dbReference type="PROSITE" id="PS50850">
    <property type="entry name" value="MFS"/>
    <property type="match status" value="1"/>
</dbReference>
<gene>
    <name evidence="8" type="primary">tsgA</name>
    <name evidence="8" type="ORF">O1Q98_14195</name>
</gene>
<dbReference type="InterPro" id="IPR011701">
    <property type="entry name" value="MFS"/>
</dbReference>
<evidence type="ECO:0000256" key="4">
    <source>
        <dbReference type="ARBA" id="ARBA00022989"/>
    </source>
</evidence>
<dbReference type="Gene3D" id="1.20.1250.20">
    <property type="entry name" value="MFS general substrate transporter like domains"/>
    <property type="match status" value="2"/>
</dbReference>
<keyword evidence="3 6" id="KW-0812">Transmembrane</keyword>
<feature type="transmembrane region" description="Helical" evidence="6">
    <location>
        <begin position="331"/>
        <end position="354"/>
    </location>
</feature>
<protein>
    <submittedName>
        <fullName evidence="8">MFS transporter TsgA</fullName>
    </submittedName>
</protein>
<dbReference type="RefSeq" id="WP_125260737.1">
    <property type="nucleotide sequence ID" value="NZ_CP114280.1"/>
</dbReference>
<dbReference type="EMBL" id="CP114280">
    <property type="protein sequence ID" value="WFN54797.1"/>
    <property type="molecule type" value="Genomic_DNA"/>
</dbReference>
<evidence type="ECO:0000313" key="9">
    <source>
        <dbReference type="Proteomes" id="UP001219630"/>
    </source>
</evidence>
<evidence type="ECO:0000256" key="6">
    <source>
        <dbReference type="SAM" id="Phobius"/>
    </source>
</evidence>
<feature type="transmembrane region" description="Helical" evidence="6">
    <location>
        <begin position="51"/>
        <end position="69"/>
    </location>
</feature>
<keyword evidence="2" id="KW-1003">Cell membrane</keyword>
<evidence type="ECO:0000313" key="8">
    <source>
        <dbReference type="EMBL" id="WFN54797.1"/>
    </source>
</evidence>
<dbReference type="InterPro" id="IPR036259">
    <property type="entry name" value="MFS_trans_sf"/>
</dbReference>
<evidence type="ECO:0000256" key="5">
    <source>
        <dbReference type="ARBA" id="ARBA00023136"/>
    </source>
</evidence>
<feature type="transmembrane region" description="Helical" evidence="6">
    <location>
        <begin position="360"/>
        <end position="383"/>
    </location>
</feature>
<feature type="transmembrane region" description="Helical" evidence="6">
    <location>
        <begin position="241"/>
        <end position="262"/>
    </location>
</feature>
<reference evidence="8 9" key="1">
    <citation type="submission" date="2022-12" db="EMBL/GenBank/DDBJ databases">
        <title>Complete genome sequencing of Dickeya lacustris type strain LMG30899.</title>
        <authorList>
            <person name="Dobhal S."/>
            <person name="Arizala D."/>
            <person name="Arif M."/>
        </authorList>
    </citation>
    <scope>NUCLEOTIDE SEQUENCE [LARGE SCALE GENOMIC DNA]</scope>
    <source>
        <strain evidence="8 9">LMG30899</strain>
    </source>
</reference>
<comment type="subcellular location">
    <subcellularLocation>
        <location evidence="1">Cell inner membrane</location>
        <topology evidence="1">Multi-pass membrane protein</topology>
    </subcellularLocation>
</comment>
<dbReference type="Pfam" id="PF07690">
    <property type="entry name" value="MFS_1"/>
    <property type="match status" value="1"/>
</dbReference>